<sequence length="142" mass="15787">MTNEVDPTALRSARLAKGLTQKQLSETIGVAVEGRVSTWERGRATPHPHQLRALADALGVPIKSMLRPVADQQYNLRRLRIEAGLNLEELAARIDVPVPTLKRWEQGLVRKLSDRAPTRAIARALGVDIDLVRDALDRSSRE</sequence>
<dbReference type="SUPFAM" id="SSF47413">
    <property type="entry name" value="lambda repressor-like DNA-binding domains"/>
    <property type="match status" value="2"/>
</dbReference>
<feature type="domain" description="HTH cro/C1-type" evidence="1">
    <location>
        <begin position="76"/>
        <end position="132"/>
    </location>
</feature>
<dbReference type="EMBL" id="SDPQ02000002">
    <property type="protein sequence ID" value="KAA1397744.1"/>
    <property type="molecule type" value="Genomic_DNA"/>
</dbReference>
<dbReference type="InterPro" id="IPR001387">
    <property type="entry name" value="Cro/C1-type_HTH"/>
</dbReference>
<dbReference type="SMART" id="SM00530">
    <property type="entry name" value="HTH_XRE"/>
    <property type="match status" value="2"/>
</dbReference>
<dbReference type="GO" id="GO:0003677">
    <property type="term" value="F:DNA binding"/>
    <property type="evidence" value="ECO:0007669"/>
    <property type="project" value="InterPro"/>
</dbReference>
<dbReference type="OrthoDB" id="4868097at2"/>
<dbReference type="CDD" id="cd00093">
    <property type="entry name" value="HTH_XRE"/>
    <property type="match status" value="2"/>
</dbReference>
<dbReference type="AlphaFoldDB" id="A0A5M4FEN1"/>
<protein>
    <submittedName>
        <fullName evidence="2">Helix-turn-helix transcriptional regulator</fullName>
    </submittedName>
</protein>
<dbReference type="RefSeq" id="WP_149689189.1">
    <property type="nucleotide sequence ID" value="NZ_SDPQ02000002.1"/>
</dbReference>
<dbReference type="Proteomes" id="UP000380867">
    <property type="component" value="Unassembled WGS sequence"/>
</dbReference>
<organism evidence="2 3">
    <name type="scientific">Aeromicrobium ginsengisoli</name>
    <dbReference type="NCBI Taxonomy" id="363867"/>
    <lineage>
        <taxon>Bacteria</taxon>
        <taxon>Bacillati</taxon>
        <taxon>Actinomycetota</taxon>
        <taxon>Actinomycetes</taxon>
        <taxon>Propionibacteriales</taxon>
        <taxon>Nocardioidaceae</taxon>
        <taxon>Aeromicrobium</taxon>
    </lineage>
</organism>
<comment type="caution">
    <text evidence="2">The sequence shown here is derived from an EMBL/GenBank/DDBJ whole genome shotgun (WGS) entry which is preliminary data.</text>
</comment>
<proteinExistence type="predicted"/>
<evidence type="ECO:0000313" key="2">
    <source>
        <dbReference type="EMBL" id="KAA1397744.1"/>
    </source>
</evidence>
<dbReference type="PANTHER" id="PTHR43236">
    <property type="entry name" value="ANTITOXIN HIGA1"/>
    <property type="match status" value="1"/>
</dbReference>
<keyword evidence="3" id="KW-1185">Reference proteome</keyword>
<dbReference type="Pfam" id="PF01381">
    <property type="entry name" value="HTH_3"/>
    <property type="match status" value="1"/>
</dbReference>
<dbReference type="PROSITE" id="PS50943">
    <property type="entry name" value="HTH_CROC1"/>
    <property type="match status" value="2"/>
</dbReference>
<dbReference type="InterPro" id="IPR052345">
    <property type="entry name" value="Rad_response_metalloprotease"/>
</dbReference>
<gene>
    <name evidence="2" type="ORF">ESP70_010355</name>
</gene>
<dbReference type="InterPro" id="IPR010982">
    <property type="entry name" value="Lambda_DNA-bd_dom_sf"/>
</dbReference>
<dbReference type="Gene3D" id="1.10.260.40">
    <property type="entry name" value="lambda repressor-like DNA-binding domains"/>
    <property type="match status" value="2"/>
</dbReference>
<feature type="domain" description="HTH cro/C1-type" evidence="1">
    <location>
        <begin position="10"/>
        <end position="65"/>
    </location>
</feature>
<dbReference type="PANTHER" id="PTHR43236:SF2">
    <property type="entry name" value="BLL0069 PROTEIN"/>
    <property type="match status" value="1"/>
</dbReference>
<evidence type="ECO:0000259" key="1">
    <source>
        <dbReference type="PROSITE" id="PS50943"/>
    </source>
</evidence>
<dbReference type="Pfam" id="PF13560">
    <property type="entry name" value="HTH_31"/>
    <property type="match status" value="1"/>
</dbReference>
<reference evidence="2" key="1">
    <citation type="submission" date="2019-09" db="EMBL/GenBank/DDBJ databases">
        <authorList>
            <person name="Li J."/>
        </authorList>
    </citation>
    <scope>NUCLEOTIDE SEQUENCE [LARGE SCALE GENOMIC DNA]</scope>
    <source>
        <strain evidence="2">JCM 14732</strain>
    </source>
</reference>
<evidence type="ECO:0000313" key="3">
    <source>
        <dbReference type="Proteomes" id="UP000380867"/>
    </source>
</evidence>
<accession>A0A5M4FEN1</accession>
<name>A0A5M4FEN1_9ACTN</name>